<feature type="compositionally biased region" description="Low complexity" evidence="2">
    <location>
        <begin position="461"/>
        <end position="472"/>
    </location>
</feature>
<feature type="compositionally biased region" description="Low complexity" evidence="2">
    <location>
        <begin position="411"/>
        <end position="433"/>
    </location>
</feature>
<sequence length="667" mass="71710">LCAPLIVAMVNPGGFIGLRKEFLDSQQAAYDAAMQENDVADVVANIQRRYFKRFPVTLLHTQEPSPEHLAAVDDDAPDPELIPPPQDDENPEAYARARRVYEFQIEELKMRKAQIKRRLQYVHNKSKNSKTSCDLTSVNDPMTVLTSKITGMPLQRPRLRTAYNLWGPHHRAFIDPIFQERVKEGKVPASRQAALRSAIYKELFEKLPKEERDEWANRAEDEHREAMAKVEKALKSEPSSDPTDRQRIINSIPGFVVPILDLIADHTGWKVSLFLGGPEPADGGRLNMVGLHSGVTSGSIKMNYGRSERTFIKDHLYGNFGKFLGKCYLATPSNISDSSAPSLAPAGPATQPVGLETSDITGAAASTPPLAPASHAASVANCPSAAAPTHMPSSDYEQGTSSSAVRSTPESAVAPSPNAADDSSSTTACRSMATATPPAVADATVNDSIGAANSSIPAKDSSNASIPAANSSTTHKGGQKRKSKGDDSSSAKKRKTGGDSQSASTSNTGSSSTSNGVAGAPAWVSKALALFRSTSLGPEWDELVASWLRFEQTTEYKGVSKLGNQNRPAAVGDWIQRASLQPAWRLDGATDLLRRGEGDWTHLQCSGVNGLLSIVAGLFFWGCEVQLITATSKSKSLKSAKSSKALKSAKSEWMQSLEDVSYVFTQL</sequence>
<accession>A0A0D2LSP2</accession>
<reference evidence="4" key="1">
    <citation type="submission" date="2014-04" db="EMBL/GenBank/DDBJ databases">
        <title>Evolutionary Origins and Diversification of the Mycorrhizal Mutualists.</title>
        <authorList>
            <consortium name="DOE Joint Genome Institute"/>
            <consortium name="Mycorrhizal Genomics Consortium"/>
            <person name="Kohler A."/>
            <person name="Kuo A."/>
            <person name="Nagy L.G."/>
            <person name="Floudas D."/>
            <person name="Copeland A."/>
            <person name="Barry K.W."/>
            <person name="Cichocki N."/>
            <person name="Veneault-Fourrey C."/>
            <person name="LaButti K."/>
            <person name="Lindquist E.A."/>
            <person name="Lipzen A."/>
            <person name="Lundell T."/>
            <person name="Morin E."/>
            <person name="Murat C."/>
            <person name="Riley R."/>
            <person name="Ohm R."/>
            <person name="Sun H."/>
            <person name="Tunlid A."/>
            <person name="Henrissat B."/>
            <person name="Grigoriev I.V."/>
            <person name="Hibbett D.S."/>
            <person name="Martin F."/>
        </authorList>
    </citation>
    <scope>NUCLEOTIDE SEQUENCE [LARGE SCALE GENOMIC DNA]</scope>
    <source>
        <strain evidence="4">FD-334 SS-4</strain>
    </source>
</reference>
<dbReference type="Proteomes" id="UP000054270">
    <property type="component" value="Unassembled WGS sequence"/>
</dbReference>
<proteinExistence type="predicted"/>
<keyword evidence="1" id="KW-0175">Coiled coil</keyword>
<evidence type="ECO:0000313" key="4">
    <source>
        <dbReference type="Proteomes" id="UP000054270"/>
    </source>
</evidence>
<dbReference type="AlphaFoldDB" id="A0A0D2LSP2"/>
<feature type="region of interest" description="Disordered" evidence="2">
    <location>
        <begin position="64"/>
        <end position="90"/>
    </location>
</feature>
<feature type="compositionally biased region" description="Low complexity" evidence="2">
    <location>
        <begin position="500"/>
        <end position="517"/>
    </location>
</feature>
<evidence type="ECO:0000256" key="2">
    <source>
        <dbReference type="SAM" id="MobiDB-lite"/>
    </source>
</evidence>
<dbReference type="OrthoDB" id="3033067at2759"/>
<keyword evidence="4" id="KW-1185">Reference proteome</keyword>
<name>A0A0D2LSP2_HYPSF</name>
<evidence type="ECO:0000313" key="3">
    <source>
        <dbReference type="EMBL" id="KJA13853.1"/>
    </source>
</evidence>
<gene>
    <name evidence="3" type="ORF">HYPSUDRAFT_151072</name>
</gene>
<feature type="compositionally biased region" description="Polar residues" evidence="2">
    <location>
        <begin position="391"/>
        <end position="410"/>
    </location>
</feature>
<dbReference type="EMBL" id="KN817709">
    <property type="protein sequence ID" value="KJA13853.1"/>
    <property type="molecule type" value="Genomic_DNA"/>
</dbReference>
<evidence type="ECO:0000256" key="1">
    <source>
        <dbReference type="SAM" id="Coils"/>
    </source>
</evidence>
<feature type="coiled-coil region" evidence="1">
    <location>
        <begin position="98"/>
        <end position="125"/>
    </location>
</feature>
<protein>
    <submittedName>
        <fullName evidence="3">Uncharacterized protein</fullName>
    </submittedName>
</protein>
<organism evidence="3 4">
    <name type="scientific">Hypholoma sublateritium (strain FD-334 SS-4)</name>
    <dbReference type="NCBI Taxonomy" id="945553"/>
    <lineage>
        <taxon>Eukaryota</taxon>
        <taxon>Fungi</taxon>
        <taxon>Dikarya</taxon>
        <taxon>Basidiomycota</taxon>
        <taxon>Agaricomycotina</taxon>
        <taxon>Agaricomycetes</taxon>
        <taxon>Agaricomycetidae</taxon>
        <taxon>Agaricales</taxon>
        <taxon>Agaricineae</taxon>
        <taxon>Strophariaceae</taxon>
        <taxon>Hypholoma</taxon>
    </lineage>
</organism>
<feature type="region of interest" description="Disordered" evidence="2">
    <location>
        <begin position="454"/>
        <end position="517"/>
    </location>
</feature>
<feature type="non-terminal residue" evidence="3">
    <location>
        <position position="1"/>
    </location>
</feature>
<dbReference type="STRING" id="945553.A0A0D2LSP2"/>
<feature type="region of interest" description="Disordered" evidence="2">
    <location>
        <begin position="383"/>
        <end position="433"/>
    </location>
</feature>
<dbReference type="OMA" id="NFRESAM"/>